<dbReference type="AlphaFoldDB" id="A0A1X1TFZ3"/>
<evidence type="ECO:0000313" key="5">
    <source>
        <dbReference type="Proteomes" id="UP000467201"/>
    </source>
</evidence>
<reference evidence="2" key="3">
    <citation type="submission" date="2020-02" db="EMBL/GenBank/DDBJ databases">
        <authorList>
            <person name="Matsumoto Y."/>
            <person name="Motooka D."/>
            <person name="Nakamura S."/>
        </authorList>
    </citation>
    <scope>NUCLEOTIDE SEQUENCE</scope>
    <source>
        <strain evidence="2">JCM 12405</strain>
    </source>
</reference>
<dbReference type="EMBL" id="AP022605">
    <property type="protein sequence ID" value="BBZ07103.1"/>
    <property type="molecule type" value="Genomic_DNA"/>
</dbReference>
<reference evidence="3 4" key="1">
    <citation type="submission" date="2016-01" db="EMBL/GenBank/DDBJ databases">
        <title>The new phylogeny of the genus Mycobacterium.</title>
        <authorList>
            <person name="Tarcisio F."/>
            <person name="Conor M."/>
            <person name="Antonella G."/>
            <person name="Elisabetta G."/>
            <person name="Giulia F.S."/>
            <person name="Sara T."/>
            <person name="Anna F."/>
            <person name="Clotilde B."/>
            <person name="Roberto B."/>
            <person name="Veronica D.S."/>
            <person name="Fabio R."/>
            <person name="Monica P."/>
            <person name="Olivier J."/>
            <person name="Enrico T."/>
            <person name="Nicola S."/>
        </authorList>
    </citation>
    <scope>NUCLEOTIDE SEQUENCE [LARGE SCALE GENOMIC DNA]</scope>
    <source>
        <strain evidence="3 4">DSM 44339</strain>
    </source>
</reference>
<organism evidence="3 4">
    <name type="scientific">Mycolicibacterium doricum</name>
    <dbReference type="NCBI Taxonomy" id="126673"/>
    <lineage>
        <taxon>Bacteria</taxon>
        <taxon>Bacillati</taxon>
        <taxon>Actinomycetota</taxon>
        <taxon>Actinomycetes</taxon>
        <taxon>Mycobacteriales</taxon>
        <taxon>Mycobacteriaceae</taxon>
        <taxon>Mycolicibacterium</taxon>
    </lineage>
</organism>
<evidence type="ECO:0000313" key="3">
    <source>
        <dbReference type="EMBL" id="ORV43459.1"/>
    </source>
</evidence>
<name>A0A1X1TFZ3_9MYCO</name>
<dbReference type="KEGG" id="mdr:MDOR_12720"/>
<reference evidence="2 5" key="2">
    <citation type="journal article" date="2019" name="Emerg. Microbes Infect.">
        <title>Comprehensive subspecies identification of 175 nontuberculous mycobacteria species based on 7547 genomic profiles.</title>
        <authorList>
            <person name="Matsumoto Y."/>
            <person name="Kinjo T."/>
            <person name="Motooka D."/>
            <person name="Nabeya D."/>
            <person name="Jung N."/>
            <person name="Uechi K."/>
            <person name="Horii T."/>
            <person name="Iida T."/>
            <person name="Fujita J."/>
            <person name="Nakamura S."/>
        </authorList>
    </citation>
    <scope>NUCLEOTIDE SEQUENCE [LARGE SCALE GENOMIC DNA]</scope>
    <source>
        <strain evidence="2 5">JCM 12405</strain>
    </source>
</reference>
<protein>
    <submittedName>
        <fullName evidence="3">Uncharacterized protein</fullName>
    </submittedName>
</protein>
<feature type="region of interest" description="Disordered" evidence="1">
    <location>
        <begin position="1"/>
        <end position="78"/>
    </location>
</feature>
<dbReference type="OrthoDB" id="9861570at2"/>
<dbReference type="RefSeq" id="WP_133055519.1">
    <property type="nucleotide sequence ID" value="NZ_AP022605.1"/>
</dbReference>
<dbReference type="EMBL" id="LQOS01000018">
    <property type="protein sequence ID" value="ORV43459.1"/>
    <property type="molecule type" value="Genomic_DNA"/>
</dbReference>
<dbReference type="Proteomes" id="UP000193564">
    <property type="component" value="Unassembled WGS sequence"/>
</dbReference>
<proteinExistence type="predicted"/>
<sequence>MSTSDPLLPSSGDPAETTVAAEPGSGGPRPQFPEEPDLIVDDETDESLEDALGDERPAFRTPAPGAGLSPEELRADED</sequence>
<gene>
    <name evidence="3" type="ORF">AWC01_05995</name>
    <name evidence="2" type="ORF">MDOR_12720</name>
</gene>
<evidence type="ECO:0000313" key="2">
    <source>
        <dbReference type="EMBL" id="BBZ07103.1"/>
    </source>
</evidence>
<evidence type="ECO:0000313" key="4">
    <source>
        <dbReference type="Proteomes" id="UP000193564"/>
    </source>
</evidence>
<accession>A0A1X1TFZ3</accession>
<keyword evidence="4" id="KW-1185">Reference proteome</keyword>
<feature type="compositionally biased region" description="Acidic residues" evidence="1">
    <location>
        <begin position="34"/>
        <end position="52"/>
    </location>
</feature>
<evidence type="ECO:0000256" key="1">
    <source>
        <dbReference type="SAM" id="MobiDB-lite"/>
    </source>
</evidence>
<dbReference type="Proteomes" id="UP000467201">
    <property type="component" value="Chromosome"/>
</dbReference>
<dbReference type="STRING" id="126673.AWC01_05995"/>